<organism evidence="1 2">
    <name type="scientific">Plasmopara halstedii</name>
    <name type="common">Downy mildew of sunflower</name>
    <dbReference type="NCBI Taxonomy" id="4781"/>
    <lineage>
        <taxon>Eukaryota</taxon>
        <taxon>Sar</taxon>
        <taxon>Stramenopiles</taxon>
        <taxon>Oomycota</taxon>
        <taxon>Peronosporomycetes</taxon>
        <taxon>Peronosporales</taxon>
        <taxon>Peronosporaceae</taxon>
        <taxon>Plasmopara</taxon>
    </lineage>
</organism>
<sequence>MRGIQKAKHATAVYEKLKALNRQFVESYTTQGVIHNKWVSTTKIDIDEKLKHTVLLRLHQE</sequence>
<dbReference type="GeneID" id="36396604"/>
<dbReference type="RefSeq" id="XP_024581608.1">
    <property type="nucleotide sequence ID" value="XM_024715962.1"/>
</dbReference>
<protein>
    <submittedName>
        <fullName evidence="1">Uncharacterized protein</fullName>
    </submittedName>
</protein>
<keyword evidence="2" id="KW-1185">Reference proteome</keyword>
<dbReference type="AlphaFoldDB" id="A0A0P1AUW3"/>
<name>A0A0P1AUW3_PLAHL</name>
<dbReference type="Proteomes" id="UP000054928">
    <property type="component" value="Unassembled WGS sequence"/>
</dbReference>
<proteinExistence type="predicted"/>
<evidence type="ECO:0000313" key="1">
    <source>
        <dbReference type="EMBL" id="CEG45239.1"/>
    </source>
</evidence>
<dbReference type="EMBL" id="CCYD01001551">
    <property type="protein sequence ID" value="CEG45239.1"/>
    <property type="molecule type" value="Genomic_DNA"/>
</dbReference>
<accession>A0A0P1AUW3</accession>
<evidence type="ECO:0000313" key="2">
    <source>
        <dbReference type="Proteomes" id="UP000054928"/>
    </source>
</evidence>
<reference evidence="2" key="1">
    <citation type="submission" date="2014-09" db="EMBL/GenBank/DDBJ databases">
        <authorList>
            <person name="Sharma Rahul"/>
            <person name="Thines Marco"/>
        </authorList>
    </citation>
    <scope>NUCLEOTIDE SEQUENCE [LARGE SCALE GENOMIC DNA]</scope>
</reference>